<protein>
    <submittedName>
        <fullName evidence="3">Uncharacterized protein</fullName>
    </submittedName>
</protein>
<dbReference type="AlphaFoldDB" id="A0A6U8XZH3"/>
<keyword evidence="2" id="KW-0732">Signal</keyword>
<evidence type="ECO:0000256" key="1">
    <source>
        <dbReference type="SAM" id="Phobius"/>
    </source>
</evidence>
<feature type="transmembrane region" description="Helical" evidence="1">
    <location>
        <begin position="257"/>
        <end position="281"/>
    </location>
</feature>
<keyword evidence="1" id="KW-0812">Transmembrane</keyword>
<proteinExistence type="predicted"/>
<organism evidence="3">
    <name type="scientific">Zooxanthella nutricula</name>
    <dbReference type="NCBI Taxonomy" id="1333877"/>
    <lineage>
        <taxon>Eukaryota</taxon>
        <taxon>Sar</taxon>
        <taxon>Alveolata</taxon>
        <taxon>Dinophyceae</taxon>
        <taxon>Peridiniales</taxon>
        <taxon>Peridiniales incertae sedis</taxon>
        <taxon>Zooxanthella</taxon>
    </lineage>
</organism>
<keyword evidence="1" id="KW-1133">Transmembrane helix</keyword>
<feature type="chain" id="PRO_5030160591" evidence="2">
    <location>
        <begin position="31"/>
        <end position="368"/>
    </location>
</feature>
<evidence type="ECO:0000256" key="2">
    <source>
        <dbReference type="SAM" id="SignalP"/>
    </source>
</evidence>
<gene>
    <name evidence="3" type="ORF">BRAN1462_LOCUS40646</name>
</gene>
<dbReference type="EMBL" id="HBGW01063712">
    <property type="protein sequence ID" value="CAD9609233.1"/>
    <property type="molecule type" value="Transcribed_RNA"/>
</dbReference>
<feature type="signal peptide" evidence="2">
    <location>
        <begin position="1"/>
        <end position="30"/>
    </location>
</feature>
<name>A0A6U8XZH3_9DINO</name>
<evidence type="ECO:0000313" key="3">
    <source>
        <dbReference type="EMBL" id="CAD9609233.1"/>
    </source>
</evidence>
<keyword evidence="1" id="KW-0472">Membrane</keyword>
<reference evidence="3" key="1">
    <citation type="submission" date="2021-01" db="EMBL/GenBank/DDBJ databases">
        <authorList>
            <person name="Corre E."/>
            <person name="Pelletier E."/>
            <person name="Niang G."/>
            <person name="Scheremetjew M."/>
            <person name="Finn R."/>
            <person name="Kale V."/>
            <person name="Holt S."/>
            <person name="Cochrane G."/>
            <person name="Meng A."/>
            <person name="Brown T."/>
            <person name="Cohen L."/>
        </authorList>
    </citation>
    <scope>NUCLEOTIDE SEQUENCE</scope>
    <source>
        <strain evidence="3">RCC3387</strain>
    </source>
</reference>
<accession>A0A6U8XZH3</accession>
<sequence>MPSAGSASRRLRFAAFTLAWLGAATSPAAGSAADSVSGVFAQGGADYAGAAGGDEATWRLLWLCPMPAPLPAAYTVDRAFWSLWDKFQVSESDGTPLGSSARTLFSSAREMLLTTATGDPWAAARMGAFSRDLDFFDCVGGKLATLRADWSWLGGTPACDVLDTSGATIGRIAFDETLSSGSTTVMAVDSAYGEHLAQIIQTRSWSAIETHVHILVSPDRQRPNSTANVDPRLSPVDPTIDARVLALYSAMRFGASALFAGGAAIDVAAILVALLFACVAFRAGSAVYQYFTERRAEELRRKQRTKEAMALVAEDNERALQDQDADDESRWWWLGWLGFDRKCCKVGSGLPRPCVPSEGYGGLGAGKE</sequence>